<feature type="region of interest" description="Disordered" evidence="4">
    <location>
        <begin position="126"/>
        <end position="156"/>
    </location>
</feature>
<proteinExistence type="predicted"/>
<evidence type="ECO:0000256" key="1">
    <source>
        <dbReference type="ARBA" id="ARBA00022512"/>
    </source>
</evidence>
<reference evidence="7 8" key="1">
    <citation type="submission" date="2020-09" db="EMBL/GenBank/DDBJ databases">
        <title>Diversity and distribution of actinomycetes associated with coral in the coast of Hainan.</title>
        <authorList>
            <person name="Li F."/>
        </authorList>
    </citation>
    <scope>NUCLEOTIDE SEQUENCE [LARGE SCALE GENOMIC DNA]</scope>
    <source>
        <strain evidence="7 8">HNM0947</strain>
    </source>
</reference>
<feature type="region of interest" description="Disordered" evidence="4">
    <location>
        <begin position="439"/>
        <end position="462"/>
    </location>
</feature>
<keyword evidence="2" id="KW-0130">Cell adhesion</keyword>
<organism evidence="7 8">
    <name type="scientific">Nocardiopsis coralli</name>
    <dbReference type="NCBI Taxonomy" id="2772213"/>
    <lineage>
        <taxon>Bacteria</taxon>
        <taxon>Bacillati</taxon>
        <taxon>Actinomycetota</taxon>
        <taxon>Actinomycetes</taxon>
        <taxon>Streptosporangiales</taxon>
        <taxon>Nocardiopsidaceae</taxon>
        <taxon>Nocardiopsis</taxon>
    </lineage>
</organism>
<dbReference type="InterPro" id="IPR005528">
    <property type="entry name" value="ChpA-H"/>
</dbReference>
<feature type="domain" description="Chaplin" evidence="6">
    <location>
        <begin position="404"/>
        <end position="444"/>
    </location>
</feature>
<comment type="caution">
    <text evidence="7">The sequence shown here is derived from an EMBL/GenBank/DDBJ whole genome shotgun (WGS) entry which is preliminary data.</text>
</comment>
<evidence type="ECO:0000313" key="8">
    <source>
        <dbReference type="Proteomes" id="UP000806528"/>
    </source>
</evidence>
<feature type="domain" description="Chaplin" evidence="6">
    <location>
        <begin position="351"/>
        <end position="391"/>
    </location>
</feature>
<feature type="signal peptide" evidence="5">
    <location>
        <begin position="1"/>
        <end position="28"/>
    </location>
</feature>
<evidence type="ECO:0000256" key="2">
    <source>
        <dbReference type="ARBA" id="ARBA00022889"/>
    </source>
</evidence>
<feature type="region of interest" description="Disordered" evidence="4">
    <location>
        <begin position="484"/>
        <end position="558"/>
    </location>
</feature>
<protein>
    <recommendedName>
        <fullName evidence="6">Chaplin domain-containing protein</fullName>
    </recommendedName>
</protein>
<evidence type="ECO:0000313" key="7">
    <source>
        <dbReference type="EMBL" id="MBE2997872.1"/>
    </source>
</evidence>
<keyword evidence="8" id="KW-1185">Reference proteome</keyword>
<evidence type="ECO:0000256" key="3">
    <source>
        <dbReference type="ARBA" id="ARBA00023087"/>
    </source>
</evidence>
<dbReference type="RefSeq" id="WP_193120523.1">
    <property type="nucleotide sequence ID" value="NZ_JADBGI010000003.1"/>
</dbReference>
<name>A0ABR9P204_9ACTN</name>
<evidence type="ECO:0000256" key="5">
    <source>
        <dbReference type="SAM" id="SignalP"/>
    </source>
</evidence>
<accession>A0ABR9P204</accession>
<dbReference type="PROSITE" id="PS51884">
    <property type="entry name" value="CHAPLIN"/>
    <property type="match status" value="6"/>
</dbReference>
<feature type="compositionally biased region" description="Low complexity" evidence="4">
    <location>
        <begin position="540"/>
        <end position="550"/>
    </location>
</feature>
<evidence type="ECO:0000259" key="6">
    <source>
        <dbReference type="PROSITE" id="PS51884"/>
    </source>
</evidence>
<keyword evidence="1" id="KW-0964">Secreted</keyword>
<feature type="region of interest" description="Disordered" evidence="4">
    <location>
        <begin position="280"/>
        <end position="301"/>
    </location>
</feature>
<keyword evidence="3" id="KW-0034">Amyloid</keyword>
<keyword evidence="1" id="KW-0134">Cell wall</keyword>
<keyword evidence="5" id="KW-0732">Signal</keyword>
<feature type="compositionally biased region" description="Acidic residues" evidence="4">
    <location>
        <begin position="484"/>
        <end position="539"/>
    </location>
</feature>
<feature type="domain" description="Chaplin" evidence="6">
    <location>
        <begin position="147"/>
        <end position="187"/>
    </location>
</feature>
<feature type="domain" description="Chaplin" evidence="6">
    <location>
        <begin position="245"/>
        <end position="285"/>
    </location>
</feature>
<dbReference type="Proteomes" id="UP000806528">
    <property type="component" value="Unassembled WGS sequence"/>
</dbReference>
<evidence type="ECO:0000256" key="4">
    <source>
        <dbReference type="SAM" id="MobiDB-lite"/>
    </source>
</evidence>
<feature type="region of interest" description="Disordered" evidence="4">
    <location>
        <begin position="327"/>
        <end position="354"/>
    </location>
</feature>
<gene>
    <name evidence="7" type="ORF">IDM40_03980</name>
</gene>
<feature type="compositionally biased region" description="Basic and acidic residues" evidence="4">
    <location>
        <begin position="134"/>
        <end position="143"/>
    </location>
</feature>
<feature type="domain" description="Chaplin" evidence="6">
    <location>
        <begin position="37"/>
        <end position="77"/>
    </location>
</feature>
<dbReference type="EMBL" id="JADBGI010000003">
    <property type="protein sequence ID" value="MBE2997872.1"/>
    <property type="molecule type" value="Genomic_DNA"/>
</dbReference>
<sequence length="569" mass="55229">MRQWASTSAKSLLLAAGFVALGSGVAFADTGAATSGNGSLLGGNQAVVNGDVPVNLSGNAVGAVGGIAGANATDTSAEVEDHGDHDIHSSGNGSVLGGNQLGVDADVPVNATGNAVGAVGGIAGANAPDTSAEVEDHGHHDTHSSGNGSVLGGNQLGVDADVPVNATGNAVGALGGVAGANATDTEAEVEHQSAPSDVSATDVLGEAAENAQLLPAADTSGVDAGVLQQAAPIKHDDDSIATSGNGSLLGGNQAVVDGDVPVNLSGNAISALGVSGANATDTEAEVEEQHQDVRASGNGSLLGGNQAVVDGDVPVTLSGNASSALGVSGANATDTEAEVEGQHQDVRSSGNGSVLGGNQLVGDLDVPVNATGNGIGVLGVAGANATDTEAEVEGQHQDVRSSGNGSVLGGNQLVGDLDVPVNAAGNGIGVLGVAGANAPDTEAEVEHQSATEEQSALEGLPVVDQLPEVPVSEQLPVDYDLQETQEPAAEEAPAEEAPLEEAPAEEAPVEEAPVEEAPAEEAPVEEAPVEEAPLEEAPEALEGAELPEAPMGDQGNPVDALLGAAGLGL</sequence>
<feature type="chain" id="PRO_5046975287" description="Chaplin domain-containing protein" evidence="5">
    <location>
        <begin position="29"/>
        <end position="569"/>
    </location>
</feature>
<feature type="domain" description="Chaplin" evidence="6">
    <location>
        <begin position="92"/>
        <end position="132"/>
    </location>
</feature>